<sequence length="319" mass="35892">MPCEPDKTTNEMTTTLEQLESNGLSDATIRREMPQDPKNKRLIEPYERQKKLKKGKGKDKVGGTAKLSQQIDRLINVVETIITISSIAQTKEPDCSIARVIEVVDSLPGIEIKKQQNQSPFEFENKQQMYPKVKVRASEQEDRLSPQNDRKAELFFTSPEFISMEAKENRSSSPLPIVRILKAHALEEHSTKQLSSASKVENNRRPLVKDAKPNVRACSVPRPRAVLSSPDNDGMIGSRNELINERRSALKTHNTREEKGPAQTKLIPISQVKSVKPLNMAKTSEKTFKSKSGQKQRKFQEPIKRSQKASLGIGKSTLV</sequence>
<feature type="region of interest" description="Disordered" evidence="1">
    <location>
        <begin position="280"/>
        <end position="319"/>
    </location>
</feature>
<reference evidence="3" key="1">
    <citation type="submission" date="2013-01" db="EMBL/GenBank/DDBJ databases">
        <title>Draft Genome Sequence of a Mulberry Tree, Morus notabilis C.K. Schneid.</title>
        <authorList>
            <person name="He N."/>
            <person name="Zhao S."/>
        </authorList>
    </citation>
    <scope>NUCLEOTIDE SEQUENCE</scope>
</reference>
<organism evidence="2 3">
    <name type="scientific">Morus notabilis</name>
    <dbReference type="NCBI Taxonomy" id="981085"/>
    <lineage>
        <taxon>Eukaryota</taxon>
        <taxon>Viridiplantae</taxon>
        <taxon>Streptophyta</taxon>
        <taxon>Embryophyta</taxon>
        <taxon>Tracheophyta</taxon>
        <taxon>Spermatophyta</taxon>
        <taxon>Magnoliopsida</taxon>
        <taxon>eudicotyledons</taxon>
        <taxon>Gunneridae</taxon>
        <taxon>Pentapetalae</taxon>
        <taxon>rosids</taxon>
        <taxon>fabids</taxon>
        <taxon>Rosales</taxon>
        <taxon>Moraceae</taxon>
        <taxon>Moreae</taxon>
        <taxon>Morus</taxon>
    </lineage>
</organism>
<evidence type="ECO:0000256" key="1">
    <source>
        <dbReference type="SAM" id="MobiDB-lite"/>
    </source>
</evidence>
<dbReference type="eggNOG" id="ENOG502SF9U">
    <property type="taxonomic scope" value="Eukaryota"/>
</dbReference>
<dbReference type="Proteomes" id="UP000030645">
    <property type="component" value="Unassembled WGS sequence"/>
</dbReference>
<accession>W9RB80</accession>
<proteinExistence type="predicted"/>
<evidence type="ECO:0000313" key="2">
    <source>
        <dbReference type="EMBL" id="EXB46007.1"/>
    </source>
</evidence>
<keyword evidence="3" id="KW-1185">Reference proteome</keyword>
<evidence type="ECO:0000313" key="3">
    <source>
        <dbReference type="Proteomes" id="UP000030645"/>
    </source>
</evidence>
<dbReference type="PANTHER" id="PTHR38932:SF2">
    <property type="entry name" value="DUF3741 DOMAIN-CONTAINING PROTEIN"/>
    <property type="match status" value="1"/>
</dbReference>
<name>W9RB80_9ROSA</name>
<dbReference type="EMBL" id="KE343920">
    <property type="protein sequence ID" value="EXB46007.1"/>
    <property type="molecule type" value="Genomic_DNA"/>
</dbReference>
<dbReference type="AlphaFoldDB" id="W9RB80"/>
<feature type="region of interest" description="Disordered" evidence="1">
    <location>
        <begin position="19"/>
        <end position="62"/>
    </location>
</feature>
<feature type="compositionally biased region" description="Basic and acidic residues" evidence="1">
    <location>
        <begin position="28"/>
        <end position="49"/>
    </location>
</feature>
<protein>
    <submittedName>
        <fullName evidence="2">Uncharacterized protein</fullName>
    </submittedName>
</protein>
<gene>
    <name evidence="2" type="ORF">L484_015867</name>
</gene>
<dbReference type="PANTHER" id="PTHR38932">
    <property type="entry name" value="BNAC03G64660D PROTEIN"/>
    <property type="match status" value="1"/>
</dbReference>